<accession>A0A7X5V4H3</accession>
<gene>
    <name evidence="3" type="ORF">FHR20_004060</name>
</gene>
<feature type="transmembrane region" description="Helical" evidence="1">
    <location>
        <begin position="149"/>
        <end position="168"/>
    </location>
</feature>
<name>A0A7X5V4H3_9SPHN</name>
<evidence type="ECO:0000313" key="3">
    <source>
        <dbReference type="EMBL" id="NIJ67082.1"/>
    </source>
</evidence>
<sequence length="284" mass="29686">MLAFLIAGELVATGIASLLGLDLGDQQEPWWELGYSLFFGFGLVALLLLAWVRFFERRPLATIGFNGDGAKRFVRGYLGGLALLAIVIGGIGIIGGYRIEAGGALQAADPAVALGAIGILLAGFIVQGSTEELITRGWMMQLVASRHGLWAGIVFNCVIFAVLHGANIAPSAELALGLVNVALVGLFLSLYAARAGSLWGVCGWHAAWNWLLGLGFGLEVSGNRIQTPPLIVDLAPNQAVPWWITGGAFGPEASILSTVVLAVGAVWLLMRRQAAGYGGPPGQA</sequence>
<evidence type="ECO:0000313" key="4">
    <source>
        <dbReference type="Proteomes" id="UP000564677"/>
    </source>
</evidence>
<feature type="transmembrane region" description="Helical" evidence="1">
    <location>
        <begin position="253"/>
        <end position="270"/>
    </location>
</feature>
<dbReference type="Pfam" id="PF02517">
    <property type="entry name" value="Rce1-like"/>
    <property type="match status" value="1"/>
</dbReference>
<dbReference type="EMBL" id="JAASQV010000005">
    <property type="protein sequence ID" value="NIJ67082.1"/>
    <property type="molecule type" value="Genomic_DNA"/>
</dbReference>
<feature type="transmembrane region" description="Helical" evidence="1">
    <location>
        <begin position="198"/>
        <end position="218"/>
    </location>
</feature>
<evidence type="ECO:0000259" key="2">
    <source>
        <dbReference type="Pfam" id="PF02517"/>
    </source>
</evidence>
<organism evidence="3 4">
    <name type="scientific">Sphingomonas leidyi</name>
    <dbReference type="NCBI Taxonomy" id="68569"/>
    <lineage>
        <taxon>Bacteria</taxon>
        <taxon>Pseudomonadati</taxon>
        <taxon>Pseudomonadota</taxon>
        <taxon>Alphaproteobacteria</taxon>
        <taxon>Sphingomonadales</taxon>
        <taxon>Sphingomonadaceae</taxon>
        <taxon>Sphingomonas</taxon>
    </lineage>
</organism>
<dbReference type="Proteomes" id="UP000564677">
    <property type="component" value="Unassembled WGS sequence"/>
</dbReference>
<keyword evidence="1" id="KW-0472">Membrane</keyword>
<comment type="caution">
    <text evidence="3">The sequence shown here is derived from an EMBL/GenBank/DDBJ whole genome shotgun (WGS) entry which is preliminary data.</text>
</comment>
<dbReference type="PANTHER" id="PTHR39430:SF1">
    <property type="entry name" value="PROTEASE"/>
    <property type="match status" value="1"/>
</dbReference>
<keyword evidence="1" id="KW-0812">Transmembrane</keyword>
<keyword evidence="1" id="KW-1133">Transmembrane helix</keyword>
<feature type="transmembrane region" description="Helical" evidence="1">
    <location>
        <begin position="76"/>
        <end position="99"/>
    </location>
</feature>
<feature type="transmembrane region" description="Helical" evidence="1">
    <location>
        <begin position="174"/>
        <end position="191"/>
    </location>
</feature>
<dbReference type="PANTHER" id="PTHR39430">
    <property type="entry name" value="MEMBRANE-ASSOCIATED PROTEASE-RELATED"/>
    <property type="match status" value="1"/>
</dbReference>
<dbReference type="GO" id="GO:0004175">
    <property type="term" value="F:endopeptidase activity"/>
    <property type="evidence" value="ECO:0007669"/>
    <property type="project" value="UniProtKB-ARBA"/>
</dbReference>
<feature type="transmembrane region" description="Helical" evidence="1">
    <location>
        <begin position="111"/>
        <end position="128"/>
    </location>
</feature>
<protein>
    <recommendedName>
        <fullName evidence="2">CAAX prenyl protease 2/Lysostaphin resistance protein A-like domain-containing protein</fullName>
    </recommendedName>
</protein>
<proteinExistence type="predicted"/>
<feature type="transmembrane region" description="Helical" evidence="1">
    <location>
        <begin position="36"/>
        <end position="55"/>
    </location>
</feature>
<dbReference type="GO" id="GO:0080120">
    <property type="term" value="P:CAAX-box protein maturation"/>
    <property type="evidence" value="ECO:0007669"/>
    <property type="project" value="UniProtKB-ARBA"/>
</dbReference>
<reference evidence="3 4" key="1">
    <citation type="submission" date="2020-03" db="EMBL/GenBank/DDBJ databases">
        <title>Genomic Encyclopedia of Type Strains, Phase IV (KMG-IV): sequencing the most valuable type-strain genomes for metagenomic binning, comparative biology and taxonomic classification.</title>
        <authorList>
            <person name="Goeker M."/>
        </authorList>
    </citation>
    <scope>NUCLEOTIDE SEQUENCE [LARGE SCALE GENOMIC DNA]</scope>
    <source>
        <strain evidence="3 4">DSM 4733</strain>
    </source>
</reference>
<feature type="domain" description="CAAX prenyl protease 2/Lysostaphin resistance protein A-like" evidence="2">
    <location>
        <begin position="117"/>
        <end position="211"/>
    </location>
</feature>
<dbReference type="InterPro" id="IPR003675">
    <property type="entry name" value="Rce1/LyrA-like_dom"/>
</dbReference>
<evidence type="ECO:0000256" key="1">
    <source>
        <dbReference type="SAM" id="Phobius"/>
    </source>
</evidence>
<dbReference type="AlphaFoldDB" id="A0A7X5V4H3"/>
<dbReference type="RefSeq" id="WP_208413778.1">
    <property type="nucleotide sequence ID" value="NZ_JAASQV010000005.1"/>
</dbReference>
<keyword evidence="4" id="KW-1185">Reference proteome</keyword>